<feature type="non-terminal residue" evidence="2">
    <location>
        <position position="138"/>
    </location>
</feature>
<accession>A0ABN9T211</accession>
<reference evidence="2" key="1">
    <citation type="submission" date="2023-10" db="EMBL/GenBank/DDBJ databases">
        <authorList>
            <person name="Chen Y."/>
            <person name="Shah S."/>
            <person name="Dougan E. K."/>
            <person name="Thang M."/>
            <person name="Chan C."/>
        </authorList>
    </citation>
    <scope>NUCLEOTIDE SEQUENCE [LARGE SCALE GENOMIC DNA]</scope>
</reference>
<feature type="region of interest" description="Disordered" evidence="1">
    <location>
        <begin position="50"/>
        <end position="71"/>
    </location>
</feature>
<dbReference type="Proteomes" id="UP001189429">
    <property type="component" value="Unassembled WGS sequence"/>
</dbReference>
<name>A0ABN9T211_9DINO</name>
<proteinExistence type="predicted"/>
<evidence type="ECO:0000313" key="2">
    <source>
        <dbReference type="EMBL" id="CAK0839005.1"/>
    </source>
</evidence>
<comment type="caution">
    <text evidence="2">The sequence shown here is derived from an EMBL/GenBank/DDBJ whole genome shotgun (WGS) entry which is preliminary data.</text>
</comment>
<gene>
    <name evidence="2" type="ORF">PCOR1329_LOCUS34799</name>
</gene>
<feature type="non-terminal residue" evidence="2">
    <location>
        <position position="1"/>
    </location>
</feature>
<feature type="compositionally biased region" description="Polar residues" evidence="1">
    <location>
        <begin position="53"/>
        <end position="63"/>
    </location>
</feature>
<dbReference type="EMBL" id="CAUYUJ010014261">
    <property type="protein sequence ID" value="CAK0839005.1"/>
    <property type="molecule type" value="Genomic_DNA"/>
</dbReference>
<feature type="region of interest" description="Disordered" evidence="1">
    <location>
        <begin position="1"/>
        <end position="38"/>
    </location>
</feature>
<organism evidence="2 3">
    <name type="scientific">Prorocentrum cordatum</name>
    <dbReference type="NCBI Taxonomy" id="2364126"/>
    <lineage>
        <taxon>Eukaryota</taxon>
        <taxon>Sar</taxon>
        <taxon>Alveolata</taxon>
        <taxon>Dinophyceae</taxon>
        <taxon>Prorocentrales</taxon>
        <taxon>Prorocentraceae</taxon>
        <taxon>Prorocentrum</taxon>
    </lineage>
</organism>
<keyword evidence="3" id="KW-1185">Reference proteome</keyword>
<evidence type="ECO:0000256" key="1">
    <source>
        <dbReference type="SAM" id="MobiDB-lite"/>
    </source>
</evidence>
<protein>
    <recommendedName>
        <fullName evidence="4">RING-type domain-containing protein</fullName>
    </recommendedName>
</protein>
<evidence type="ECO:0000313" key="3">
    <source>
        <dbReference type="Proteomes" id="UP001189429"/>
    </source>
</evidence>
<sequence length="138" mass="14468">ARGQAPDVGRLRGRSASAEFAPGFEGSKPLSLDDRPIRSPTAPVVLGLGTGSYGTTRMGSPTTVFKPLDSAPPVMRRSDGLGRSWTPASTAAALVALRAPLPLRLLTRTQRCSVCLEHVANADCVVLEECGRDAHVSC</sequence>
<evidence type="ECO:0008006" key="4">
    <source>
        <dbReference type="Google" id="ProtNLM"/>
    </source>
</evidence>